<organism evidence="2 3">
    <name type="scientific">Goodea atripinnis</name>
    <dbReference type="NCBI Taxonomy" id="208336"/>
    <lineage>
        <taxon>Eukaryota</taxon>
        <taxon>Metazoa</taxon>
        <taxon>Chordata</taxon>
        <taxon>Craniata</taxon>
        <taxon>Vertebrata</taxon>
        <taxon>Euteleostomi</taxon>
        <taxon>Actinopterygii</taxon>
        <taxon>Neopterygii</taxon>
        <taxon>Teleostei</taxon>
        <taxon>Neoteleostei</taxon>
        <taxon>Acanthomorphata</taxon>
        <taxon>Ovalentaria</taxon>
        <taxon>Atherinomorphae</taxon>
        <taxon>Cyprinodontiformes</taxon>
        <taxon>Goodeidae</taxon>
        <taxon>Goodea</taxon>
    </lineage>
</organism>
<evidence type="ECO:0000256" key="1">
    <source>
        <dbReference type="SAM" id="MobiDB-lite"/>
    </source>
</evidence>
<sequence length="63" mass="7094">CQGYVTPSQPSLSAESSADQEDLSSQVQTLMVQLQHLSRERETTEAELQRSQEAEKEASERVR</sequence>
<evidence type="ECO:0000313" key="2">
    <source>
        <dbReference type="EMBL" id="MEQ2172693.1"/>
    </source>
</evidence>
<feature type="region of interest" description="Disordered" evidence="1">
    <location>
        <begin position="38"/>
        <end position="63"/>
    </location>
</feature>
<comment type="caution">
    <text evidence="2">The sequence shown here is derived from an EMBL/GenBank/DDBJ whole genome shotgun (WGS) entry which is preliminary data.</text>
</comment>
<feature type="non-terminal residue" evidence="2">
    <location>
        <position position="1"/>
    </location>
</feature>
<dbReference type="EMBL" id="JAHRIO010042573">
    <property type="protein sequence ID" value="MEQ2172693.1"/>
    <property type="molecule type" value="Genomic_DNA"/>
</dbReference>
<reference evidence="2 3" key="1">
    <citation type="submission" date="2021-06" db="EMBL/GenBank/DDBJ databases">
        <authorList>
            <person name="Palmer J.M."/>
        </authorList>
    </citation>
    <scope>NUCLEOTIDE SEQUENCE [LARGE SCALE GENOMIC DNA]</scope>
    <source>
        <strain evidence="2 3">GA_2019</strain>
        <tissue evidence="2">Muscle</tissue>
    </source>
</reference>
<name>A0ABV0NQ54_9TELE</name>
<proteinExistence type="predicted"/>
<gene>
    <name evidence="2" type="ORF">GOODEAATRI_023860</name>
</gene>
<feature type="region of interest" description="Disordered" evidence="1">
    <location>
        <begin position="1"/>
        <end position="26"/>
    </location>
</feature>
<dbReference type="Proteomes" id="UP001476798">
    <property type="component" value="Unassembled WGS sequence"/>
</dbReference>
<evidence type="ECO:0000313" key="3">
    <source>
        <dbReference type="Proteomes" id="UP001476798"/>
    </source>
</evidence>
<feature type="non-terminal residue" evidence="2">
    <location>
        <position position="63"/>
    </location>
</feature>
<keyword evidence="3" id="KW-1185">Reference proteome</keyword>
<protein>
    <submittedName>
        <fullName evidence="2">Uncharacterized protein</fullName>
    </submittedName>
</protein>
<accession>A0ABV0NQ54</accession>